<sequence length="386" mass="42580">MVRDRMPSHHVKFLTGAPAAASLDWRNEGLLNTFSCALQRHLHQGHSGLPSTPGPTQPVAKWRSIPLATKRIFRESPVLQKKPPQPIVSALPRQVSSLRPVPDRHDDYDDFLDHSFALEADLQSSQIAPQDHSLDQDEEQATFMTDASVDSTFLDDCNTTFLSTEASLVEDSGPRTNAPQRLSGPVIGLSAVPKAEYLHHLEPQTMTVNLLVGIISVAPARTVTTRKGGYNMDIIELTVGDETKAGFTISSWHSAEDSGRKDADQSRTILHSLRSQDIVLIERVALSSFRGAVFGQSLNRRATKNTTTFTVLHKAHDYRVDSAQHSNMSLAIENKLERVREWVASFVGPSAKRKAQSEPLPLVGQKSKKSKKSAMIEEFLPADSQP</sequence>
<dbReference type="OrthoDB" id="5378679at2759"/>
<dbReference type="Proteomes" id="UP000030641">
    <property type="component" value="Unassembled WGS sequence"/>
</dbReference>
<organism evidence="2 3">
    <name type="scientific">Aureobasidium subglaciale (strain EXF-2481)</name>
    <name type="common">Aureobasidium pullulans var. subglaciale</name>
    <dbReference type="NCBI Taxonomy" id="1043005"/>
    <lineage>
        <taxon>Eukaryota</taxon>
        <taxon>Fungi</taxon>
        <taxon>Dikarya</taxon>
        <taxon>Ascomycota</taxon>
        <taxon>Pezizomycotina</taxon>
        <taxon>Dothideomycetes</taxon>
        <taxon>Dothideomycetidae</taxon>
        <taxon>Dothideales</taxon>
        <taxon>Saccotheciaceae</taxon>
        <taxon>Aureobasidium</taxon>
    </lineage>
</organism>
<dbReference type="GeneID" id="25367287"/>
<dbReference type="SUPFAM" id="SSF50249">
    <property type="entry name" value="Nucleic acid-binding proteins"/>
    <property type="match status" value="1"/>
</dbReference>
<protein>
    <submittedName>
        <fullName evidence="2">Uncharacterized protein</fullName>
    </submittedName>
</protein>
<evidence type="ECO:0000313" key="2">
    <source>
        <dbReference type="EMBL" id="KEQ96046.1"/>
    </source>
</evidence>
<gene>
    <name evidence="2" type="ORF">AUEXF2481DRAFT_4299</name>
</gene>
<evidence type="ECO:0000313" key="3">
    <source>
        <dbReference type="Proteomes" id="UP000030641"/>
    </source>
</evidence>
<dbReference type="AlphaFoldDB" id="A0A074ZBD9"/>
<dbReference type="RefSeq" id="XP_013344411.1">
    <property type="nucleotide sequence ID" value="XM_013488957.1"/>
</dbReference>
<dbReference type="HOGENOM" id="CLU_054588_0_0_1"/>
<dbReference type="InterPro" id="IPR012340">
    <property type="entry name" value="NA-bd_OB-fold"/>
</dbReference>
<proteinExistence type="predicted"/>
<feature type="region of interest" description="Disordered" evidence="1">
    <location>
        <begin position="349"/>
        <end position="386"/>
    </location>
</feature>
<accession>A0A074ZBD9</accession>
<keyword evidence="3" id="KW-1185">Reference proteome</keyword>
<dbReference type="EMBL" id="KL584757">
    <property type="protein sequence ID" value="KEQ96046.1"/>
    <property type="molecule type" value="Genomic_DNA"/>
</dbReference>
<reference evidence="2 3" key="1">
    <citation type="journal article" date="2014" name="BMC Genomics">
        <title>Genome sequencing of four Aureobasidium pullulans varieties: biotechnological potential, stress tolerance, and description of new species.</title>
        <authorList>
            <person name="Gostin Ar C."/>
            <person name="Ohm R.A."/>
            <person name="Kogej T."/>
            <person name="Sonjak S."/>
            <person name="Turk M."/>
            <person name="Zajc J."/>
            <person name="Zalar P."/>
            <person name="Grube M."/>
            <person name="Sun H."/>
            <person name="Han J."/>
            <person name="Sharma A."/>
            <person name="Chiniquy J."/>
            <person name="Ngan C.Y."/>
            <person name="Lipzen A."/>
            <person name="Barry K."/>
            <person name="Grigoriev I.V."/>
            <person name="Gunde-Cimerman N."/>
        </authorList>
    </citation>
    <scope>NUCLEOTIDE SEQUENCE [LARGE SCALE GENOMIC DNA]</scope>
    <source>
        <strain evidence="2 3">EXF-2481</strain>
    </source>
</reference>
<name>A0A074ZBD9_AURSE</name>
<dbReference type="Gene3D" id="2.40.50.140">
    <property type="entry name" value="Nucleic acid-binding proteins"/>
    <property type="match status" value="1"/>
</dbReference>
<dbReference type="OMA" id="DIVLLRM"/>
<evidence type="ECO:0000256" key="1">
    <source>
        <dbReference type="SAM" id="MobiDB-lite"/>
    </source>
</evidence>
<dbReference type="InParanoid" id="A0A074ZBD9"/>